<gene>
    <name evidence="7" type="primary">atpH_9</name>
    <name evidence="7" type="ORF">GALL_249720</name>
</gene>
<dbReference type="InterPro" id="IPR026015">
    <property type="entry name" value="ATP_synth_OSCP/delta_N_sf"/>
</dbReference>
<comment type="caution">
    <text evidence="7">The sequence shown here is derived from an EMBL/GenBank/DDBJ whole genome shotgun (WGS) entry which is preliminary data.</text>
</comment>
<evidence type="ECO:0000313" key="7">
    <source>
        <dbReference type="EMBL" id="OIQ93072.1"/>
    </source>
</evidence>
<dbReference type="NCBIfam" id="NF004402">
    <property type="entry name" value="PRK05758.2-2"/>
    <property type="match status" value="1"/>
</dbReference>
<keyword evidence="4" id="KW-0406">Ion transport</keyword>
<keyword evidence="5" id="KW-0472">Membrane</keyword>
<keyword evidence="6" id="KW-0066">ATP synthesis</keyword>
<dbReference type="GO" id="GO:0046933">
    <property type="term" value="F:proton-transporting ATP synthase activity, rotational mechanism"/>
    <property type="evidence" value="ECO:0007669"/>
    <property type="project" value="InterPro"/>
</dbReference>
<sequence>MSEALTTARPYAQAAFEEAQKLSDLKGWSEVLLSLAEAVNYPEIRNVISSPRVAKAQLGRLLGDILGGKLKPQQMNFINVLAENQRLLLLPEIASIFEVLKSEAEKSVDVVVDSAFELSAAQQDKIVSSLKKRMGREIKLTCNINKELLGGVVIRAGDKVIDGSARTRLSEMASALA</sequence>
<dbReference type="AlphaFoldDB" id="A0A1J5RAH4"/>
<dbReference type="GO" id="GO:0016020">
    <property type="term" value="C:membrane"/>
    <property type="evidence" value="ECO:0007669"/>
    <property type="project" value="UniProtKB-SubCell"/>
</dbReference>
<dbReference type="InterPro" id="IPR000711">
    <property type="entry name" value="ATPase_OSCP/dsu"/>
</dbReference>
<protein>
    <submittedName>
        <fullName evidence="7">ATP synthase subunit delta</fullName>
    </submittedName>
</protein>
<evidence type="ECO:0000256" key="4">
    <source>
        <dbReference type="ARBA" id="ARBA00023065"/>
    </source>
</evidence>
<dbReference type="HAMAP" id="MF_01416">
    <property type="entry name" value="ATP_synth_delta_bact"/>
    <property type="match status" value="1"/>
</dbReference>
<dbReference type="SUPFAM" id="SSF47928">
    <property type="entry name" value="N-terminal domain of the delta subunit of the F1F0-ATP synthase"/>
    <property type="match status" value="1"/>
</dbReference>
<proteinExistence type="inferred from homology"/>
<keyword evidence="2" id="KW-0813">Transport</keyword>
<accession>A0A1J5RAH4</accession>
<dbReference type="NCBIfam" id="TIGR01145">
    <property type="entry name" value="ATP_synt_delta"/>
    <property type="match status" value="1"/>
</dbReference>
<dbReference type="InterPro" id="IPR020781">
    <property type="entry name" value="ATPase_OSCP/d_CS"/>
</dbReference>
<dbReference type="EMBL" id="MLJW01000215">
    <property type="protein sequence ID" value="OIQ93072.1"/>
    <property type="molecule type" value="Genomic_DNA"/>
</dbReference>
<dbReference type="PANTHER" id="PTHR11910">
    <property type="entry name" value="ATP SYNTHASE DELTA CHAIN"/>
    <property type="match status" value="1"/>
</dbReference>
<dbReference type="PROSITE" id="PS00389">
    <property type="entry name" value="ATPASE_DELTA"/>
    <property type="match status" value="1"/>
</dbReference>
<dbReference type="Pfam" id="PF00213">
    <property type="entry name" value="OSCP"/>
    <property type="match status" value="1"/>
</dbReference>
<comment type="subcellular location">
    <subcellularLocation>
        <location evidence="1">Membrane</location>
    </subcellularLocation>
</comment>
<name>A0A1J5RAH4_9ZZZZ</name>
<evidence type="ECO:0000256" key="5">
    <source>
        <dbReference type="ARBA" id="ARBA00023136"/>
    </source>
</evidence>
<dbReference type="Gene3D" id="1.10.520.20">
    <property type="entry name" value="N-terminal domain of the delta subunit of the F1F0-ATP synthase"/>
    <property type="match status" value="1"/>
</dbReference>
<evidence type="ECO:0000256" key="3">
    <source>
        <dbReference type="ARBA" id="ARBA00022781"/>
    </source>
</evidence>
<keyword evidence="3" id="KW-0375">Hydrogen ion transport</keyword>
<organism evidence="7">
    <name type="scientific">mine drainage metagenome</name>
    <dbReference type="NCBI Taxonomy" id="410659"/>
    <lineage>
        <taxon>unclassified sequences</taxon>
        <taxon>metagenomes</taxon>
        <taxon>ecological metagenomes</taxon>
    </lineage>
</organism>
<dbReference type="PRINTS" id="PR00125">
    <property type="entry name" value="ATPASEDELTA"/>
</dbReference>
<evidence type="ECO:0000256" key="2">
    <source>
        <dbReference type="ARBA" id="ARBA00022448"/>
    </source>
</evidence>
<reference evidence="7" key="1">
    <citation type="submission" date="2016-10" db="EMBL/GenBank/DDBJ databases">
        <title>Sequence of Gallionella enrichment culture.</title>
        <authorList>
            <person name="Poehlein A."/>
            <person name="Muehling M."/>
            <person name="Daniel R."/>
        </authorList>
    </citation>
    <scope>NUCLEOTIDE SEQUENCE</scope>
</reference>
<evidence type="ECO:0000256" key="1">
    <source>
        <dbReference type="ARBA" id="ARBA00004370"/>
    </source>
</evidence>
<evidence type="ECO:0000256" key="6">
    <source>
        <dbReference type="ARBA" id="ARBA00023310"/>
    </source>
</evidence>